<accession>A0A6C8N541</accession>
<gene>
    <name evidence="2" type="ORF">DCK33_08350</name>
</gene>
<evidence type="ECO:0000259" key="1">
    <source>
        <dbReference type="PROSITE" id="PS51688"/>
    </source>
</evidence>
<dbReference type="Pfam" id="PF07902">
    <property type="entry name" value="Gp58"/>
    <property type="match status" value="1"/>
</dbReference>
<proteinExistence type="predicted"/>
<sequence>MAIKGRANISLNSITDAIVQGTEPEKPTDGMLWLDNSQTPNVLKRYNQTSGQWEIQTVSVADADPDLKKDVDYAKDTADTAKNQASQAEALAIEIQATADAANARADAASGRADDALTNANSALSQAQTAFDKATDASTKADAATGEISSVKQTVQGVQTTVQSKADKSEVTQLSNQLSTKISTVDADKKYATQSSLTQTSQLLDSTISKVDNTALAAFRNIRYVRSWSNKNTINSGNHWVEVEVYKDGNNLALGKTVTSSPTVSGLEVVTDGVIDTLKYVSIGADAAYVQIDLGQIYDTLDYAMVYRYWKDGRTYHDTKFEISTDGKTWFTVFDSKVAGEYVETEQGFRISLSQAEYIEKIATESSAFTQMVDNINLKVSKGDVINQINLDTSGVLIKGKNITLDGNVTVSSSFKVPKASITEIEAVTIAGSSFSVNDFTQTVYAYELNGSTVKKVAYPAKGTLKIDKAVTYNLSTNKTGADATNWSSKTVLDGNAIELSQTIVNGIGTNTMALDGTGITGQQNGTSWSLDSTNETGYVNLSTSGMGLGIWSNPDDPSIYPSLWVHGGSAQIDKGLTIASGGNGITLNGSVASDNGVTIDMYGNIRAQSSARTWSVIDADGTNAFSVPMSSRHEQYGYILTPRHIKAGNMVLSKDHSISSLDGGMIYFNNTPGGTRVDIACKSVQQSSLLSMKENIRTINLEDALQAIIDTDVRQYNFKGESNTHTSFIIDDINDEKQYYADPHFLSATGDGRDDGNIVGYLMLAVKKLKQEIDALQAS</sequence>
<dbReference type="Gene3D" id="2.60.120.260">
    <property type="entry name" value="Galactose-binding domain-like"/>
    <property type="match status" value="1"/>
</dbReference>
<dbReference type="AlphaFoldDB" id="A0A6C8N541"/>
<dbReference type="PROSITE" id="PS51688">
    <property type="entry name" value="ICA"/>
    <property type="match status" value="1"/>
</dbReference>
<reference evidence="2" key="1">
    <citation type="submission" date="2018-04" db="EMBL/GenBank/DDBJ databases">
        <title>Genome Analysis of a Prevalent Clone of Listeria monocytogenes Sequence Type 87 in China.</title>
        <authorList>
            <person name="Wang Y."/>
        </authorList>
    </citation>
    <scope>NUCLEOTIDE SEQUENCE</scope>
    <source>
        <strain evidence="2">ICDC_LM0449</strain>
    </source>
</reference>
<organism evidence="2">
    <name type="scientific">Listeria monocytogenes</name>
    <dbReference type="NCBI Taxonomy" id="1639"/>
    <lineage>
        <taxon>Bacteria</taxon>
        <taxon>Bacillati</taxon>
        <taxon>Bacillota</taxon>
        <taxon>Bacilli</taxon>
        <taxon>Bacillales</taxon>
        <taxon>Listeriaceae</taxon>
        <taxon>Listeria</taxon>
    </lineage>
</organism>
<protein>
    <recommendedName>
        <fullName evidence="1">Peptidase S74 domain-containing protein</fullName>
    </recommendedName>
</protein>
<dbReference type="InterPro" id="IPR008979">
    <property type="entry name" value="Galactose-bd-like_sf"/>
</dbReference>
<dbReference type="SUPFAM" id="SSF49785">
    <property type="entry name" value="Galactose-binding domain-like"/>
    <property type="match status" value="1"/>
</dbReference>
<dbReference type="EMBL" id="QDCA01000003">
    <property type="protein sequence ID" value="KAA9534140.1"/>
    <property type="molecule type" value="Genomic_DNA"/>
</dbReference>
<dbReference type="InterPro" id="IPR012892">
    <property type="entry name" value="Gp58"/>
</dbReference>
<dbReference type="InterPro" id="IPR030392">
    <property type="entry name" value="S74_ICA"/>
</dbReference>
<comment type="caution">
    <text evidence="2">The sequence shown here is derived from an EMBL/GenBank/DDBJ whole genome shotgun (WGS) entry which is preliminary data.</text>
</comment>
<evidence type="ECO:0000313" key="2">
    <source>
        <dbReference type="EMBL" id="KAA9534140.1"/>
    </source>
</evidence>
<name>A0A6C8N541_LISMN</name>
<feature type="domain" description="Peptidase S74" evidence="1">
    <location>
        <begin position="689"/>
        <end position="780"/>
    </location>
</feature>
<dbReference type="RefSeq" id="WP_150884236.1">
    <property type="nucleotide sequence ID" value="NZ_QDCA01000003.1"/>
</dbReference>